<feature type="domain" description="Cytochrome c" evidence="8">
    <location>
        <begin position="235"/>
        <end position="323"/>
    </location>
</feature>
<dbReference type="AlphaFoldDB" id="A0A6M4ITI4"/>
<dbReference type="Proteomes" id="UP000500938">
    <property type="component" value="Chromosome"/>
</dbReference>
<dbReference type="SUPFAM" id="SSF46626">
    <property type="entry name" value="Cytochrome c"/>
    <property type="match status" value="2"/>
</dbReference>
<evidence type="ECO:0000259" key="8">
    <source>
        <dbReference type="PROSITE" id="PS51007"/>
    </source>
</evidence>
<dbReference type="RefSeq" id="WP_171227417.1">
    <property type="nucleotide sequence ID" value="NZ_CP053085.1"/>
</dbReference>
<evidence type="ECO:0000256" key="6">
    <source>
        <dbReference type="PROSITE-ProRule" id="PRU00433"/>
    </source>
</evidence>
<evidence type="ECO:0000256" key="5">
    <source>
        <dbReference type="ARBA" id="ARBA00023004"/>
    </source>
</evidence>
<feature type="chain" id="PRO_5026775091" description="Cytochrome c domain-containing protein" evidence="7">
    <location>
        <begin position="25"/>
        <end position="335"/>
    </location>
</feature>
<sequence length="335" mass="35962">MTSRATIVASVTALFASVSVGAQSARASFDVPAWAFPTSPAPNPAPKPDSVVPHRVPNSSRSYTMRQVGNGFDIPDWFPASHPPMPSSVQYGVAPNARACGYCHLPDGQGRPENGTLAGLPADYIIRQVAAFKNGTRLSANPVLSTNSMHTLAKWVADSDVVSAARYFEKLTLTRRNRVVEVARVPKTRIEIMLYAYGDTGTEPIDGRLIEVPETFARHELRDPGVQYITYVPVGSITRGRRIATRGPAGPATSCVTCHGVDLLGKDAVPPIAGRAPSNILRQLINFRTGARHDSASITMTPVVEKLTVGDMVALAAYVGSRAPNPRTRARVTLR</sequence>
<evidence type="ECO:0000256" key="1">
    <source>
        <dbReference type="ARBA" id="ARBA00022448"/>
    </source>
</evidence>
<dbReference type="Gene3D" id="1.10.760.10">
    <property type="entry name" value="Cytochrome c-like domain"/>
    <property type="match status" value="2"/>
</dbReference>
<evidence type="ECO:0000256" key="3">
    <source>
        <dbReference type="ARBA" id="ARBA00022723"/>
    </source>
</evidence>
<dbReference type="PANTHER" id="PTHR33751:SF9">
    <property type="entry name" value="CYTOCHROME C4"/>
    <property type="match status" value="1"/>
</dbReference>
<keyword evidence="4" id="KW-0249">Electron transport</keyword>
<dbReference type="EMBL" id="CP053085">
    <property type="protein sequence ID" value="QJR37980.1"/>
    <property type="molecule type" value="Genomic_DNA"/>
</dbReference>
<dbReference type="PANTHER" id="PTHR33751">
    <property type="entry name" value="CBB3-TYPE CYTOCHROME C OXIDASE SUBUNIT FIXP"/>
    <property type="match status" value="1"/>
</dbReference>
<keyword evidence="1" id="KW-0813">Transport</keyword>
<dbReference type="GO" id="GO:0046872">
    <property type="term" value="F:metal ion binding"/>
    <property type="evidence" value="ECO:0007669"/>
    <property type="project" value="UniProtKB-KW"/>
</dbReference>
<dbReference type="KEGG" id="ggr:HKW67_21845"/>
<evidence type="ECO:0000256" key="2">
    <source>
        <dbReference type="ARBA" id="ARBA00022617"/>
    </source>
</evidence>
<evidence type="ECO:0000256" key="7">
    <source>
        <dbReference type="SAM" id="SignalP"/>
    </source>
</evidence>
<dbReference type="InterPro" id="IPR036909">
    <property type="entry name" value="Cyt_c-like_dom_sf"/>
</dbReference>
<dbReference type="GO" id="GO:0020037">
    <property type="term" value="F:heme binding"/>
    <property type="evidence" value="ECO:0007669"/>
    <property type="project" value="InterPro"/>
</dbReference>
<accession>A0A6M4ITI4</accession>
<reference evidence="9 10" key="1">
    <citation type="submission" date="2020-05" db="EMBL/GenBank/DDBJ databases">
        <title>Complete genome sequence of Gemmatimonas greenlandica TET16.</title>
        <authorList>
            <person name="Zeng Y."/>
        </authorList>
    </citation>
    <scope>NUCLEOTIDE SEQUENCE [LARGE SCALE GENOMIC DNA]</scope>
    <source>
        <strain evidence="9 10">TET16</strain>
    </source>
</reference>
<keyword evidence="5 6" id="KW-0408">Iron</keyword>
<keyword evidence="2 6" id="KW-0349">Heme</keyword>
<keyword evidence="3 6" id="KW-0479">Metal-binding</keyword>
<dbReference type="PROSITE" id="PS51007">
    <property type="entry name" value="CYTC"/>
    <property type="match status" value="1"/>
</dbReference>
<keyword evidence="7" id="KW-0732">Signal</keyword>
<protein>
    <recommendedName>
        <fullName evidence="8">Cytochrome c domain-containing protein</fullName>
    </recommendedName>
</protein>
<gene>
    <name evidence="9" type="ORF">HKW67_21845</name>
</gene>
<feature type="signal peptide" evidence="7">
    <location>
        <begin position="1"/>
        <end position="24"/>
    </location>
</feature>
<keyword evidence="10" id="KW-1185">Reference proteome</keyword>
<organism evidence="9 10">
    <name type="scientific">Gemmatimonas groenlandica</name>
    <dbReference type="NCBI Taxonomy" id="2732249"/>
    <lineage>
        <taxon>Bacteria</taxon>
        <taxon>Pseudomonadati</taxon>
        <taxon>Gemmatimonadota</taxon>
        <taxon>Gemmatimonadia</taxon>
        <taxon>Gemmatimonadales</taxon>
        <taxon>Gemmatimonadaceae</taxon>
        <taxon>Gemmatimonas</taxon>
    </lineage>
</organism>
<dbReference type="GO" id="GO:0009055">
    <property type="term" value="F:electron transfer activity"/>
    <property type="evidence" value="ECO:0007669"/>
    <property type="project" value="InterPro"/>
</dbReference>
<dbReference type="InterPro" id="IPR009056">
    <property type="entry name" value="Cyt_c-like_dom"/>
</dbReference>
<evidence type="ECO:0000313" key="9">
    <source>
        <dbReference type="EMBL" id="QJR37980.1"/>
    </source>
</evidence>
<dbReference type="InterPro" id="IPR050597">
    <property type="entry name" value="Cytochrome_c_Oxidase_Subunit"/>
</dbReference>
<proteinExistence type="predicted"/>
<name>A0A6M4ITI4_9BACT</name>
<evidence type="ECO:0000313" key="10">
    <source>
        <dbReference type="Proteomes" id="UP000500938"/>
    </source>
</evidence>
<evidence type="ECO:0000256" key="4">
    <source>
        <dbReference type="ARBA" id="ARBA00022982"/>
    </source>
</evidence>